<protein>
    <submittedName>
        <fullName evidence="2">Uncharacterized protein</fullName>
    </submittedName>
</protein>
<evidence type="ECO:0000313" key="2">
    <source>
        <dbReference type="EMBL" id="JAH62075.1"/>
    </source>
</evidence>
<organism evidence="2">
    <name type="scientific">Anguilla anguilla</name>
    <name type="common">European freshwater eel</name>
    <name type="synonym">Muraena anguilla</name>
    <dbReference type="NCBI Taxonomy" id="7936"/>
    <lineage>
        <taxon>Eukaryota</taxon>
        <taxon>Metazoa</taxon>
        <taxon>Chordata</taxon>
        <taxon>Craniata</taxon>
        <taxon>Vertebrata</taxon>
        <taxon>Euteleostomi</taxon>
        <taxon>Actinopterygii</taxon>
        <taxon>Neopterygii</taxon>
        <taxon>Teleostei</taxon>
        <taxon>Anguilliformes</taxon>
        <taxon>Anguillidae</taxon>
        <taxon>Anguilla</taxon>
    </lineage>
</organism>
<name>A0A0E9UA68_ANGAN</name>
<sequence length="38" mass="4099">MGPFMTVHSRTQGGVSVSGLPPSCHTRALHIKHALQMQ</sequence>
<reference evidence="2" key="2">
    <citation type="journal article" date="2015" name="Fish Shellfish Immunol.">
        <title>Early steps in the European eel (Anguilla anguilla)-Vibrio vulnificus interaction in the gills: Role of the RtxA13 toxin.</title>
        <authorList>
            <person name="Callol A."/>
            <person name="Pajuelo D."/>
            <person name="Ebbesson L."/>
            <person name="Teles M."/>
            <person name="MacKenzie S."/>
            <person name="Amaro C."/>
        </authorList>
    </citation>
    <scope>NUCLEOTIDE SEQUENCE</scope>
</reference>
<proteinExistence type="predicted"/>
<feature type="region of interest" description="Disordered" evidence="1">
    <location>
        <begin position="1"/>
        <end position="20"/>
    </location>
</feature>
<accession>A0A0E9UA68</accession>
<dbReference type="AlphaFoldDB" id="A0A0E9UA68"/>
<reference evidence="2" key="1">
    <citation type="submission" date="2014-11" db="EMBL/GenBank/DDBJ databases">
        <authorList>
            <person name="Amaro Gonzalez C."/>
        </authorList>
    </citation>
    <scope>NUCLEOTIDE SEQUENCE</scope>
</reference>
<dbReference type="EMBL" id="GBXM01046502">
    <property type="protein sequence ID" value="JAH62075.1"/>
    <property type="molecule type" value="Transcribed_RNA"/>
</dbReference>
<evidence type="ECO:0000256" key="1">
    <source>
        <dbReference type="SAM" id="MobiDB-lite"/>
    </source>
</evidence>